<sequence length="233" mass="26241">MRKTWLNIAAFISIAVAAFFIGIQFFNTDPRVIRVNGSLHAAYNLEEMKNQSEVIVVGKFVKMERKINSARDLNNPGLASNTVYHEGELYQFKADQVIKGAISKEPIIRVNIPKTKELANLDSQDKLSVTDPNYIKPEFGKSYMLFLTPIKNTDYYGIPFFPYILEIHNNQTVSLVKPHPSLLSQRSTIQSAEEGKREEVLVHFENFASSYPDQISGRKLSEVLSALGGSPTE</sequence>
<evidence type="ECO:0000313" key="2">
    <source>
        <dbReference type="EMBL" id="PRZ12865.1"/>
    </source>
</evidence>
<evidence type="ECO:0000313" key="3">
    <source>
        <dbReference type="Proteomes" id="UP000238836"/>
    </source>
</evidence>
<protein>
    <recommendedName>
        <fullName evidence="4">SAF domain-containing protein</fullName>
    </recommendedName>
</protein>
<keyword evidence="1" id="KW-1133">Transmembrane helix</keyword>
<evidence type="ECO:0000256" key="1">
    <source>
        <dbReference type="SAM" id="Phobius"/>
    </source>
</evidence>
<reference evidence="2 3" key="1">
    <citation type="submission" date="2018-03" db="EMBL/GenBank/DDBJ databases">
        <title>Genomic Encyclopedia of Archaeal and Bacterial Type Strains, Phase II (KMG-II): from individual species to whole genera.</title>
        <authorList>
            <person name="Goeker M."/>
        </authorList>
    </citation>
    <scope>NUCLEOTIDE SEQUENCE [LARGE SCALE GENOMIC DNA]</scope>
    <source>
        <strain evidence="2 3">RHA1</strain>
    </source>
</reference>
<evidence type="ECO:0008006" key="4">
    <source>
        <dbReference type="Google" id="ProtNLM"/>
    </source>
</evidence>
<dbReference type="Proteomes" id="UP000238836">
    <property type="component" value="Unassembled WGS sequence"/>
</dbReference>
<dbReference type="EMBL" id="PVTZ01000011">
    <property type="protein sequence ID" value="PRZ12865.1"/>
    <property type="molecule type" value="Genomic_DNA"/>
</dbReference>
<name>A0ABX5EMG9_9BACL</name>
<comment type="caution">
    <text evidence="2">The sequence shown here is derived from an EMBL/GenBank/DDBJ whole genome shotgun (WGS) entry which is preliminary data.</text>
</comment>
<keyword evidence="3" id="KW-1185">Reference proteome</keyword>
<dbReference type="RefSeq" id="WP_106342946.1">
    <property type="nucleotide sequence ID" value="NZ_PVTZ01000011.1"/>
</dbReference>
<proteinExistence type="predicted"/>
<keyword evidence="1" id="KW-0472">Membrane</keyword>
<feature type="transmembrane region" description="Helical" evidence="1">
    <location>
        <begin position="6"/>
        <end position="26"/>
    </location>
</feature>
<keyword evidence="1" id="KW-0812">Transmembrane</keyword>
<organism evidence="2 3">
    <name type="scientific">Laceyella sediminis</name>
    <dbReference type="NCBI Taxonomy" id="573074"/>
    <lineage>
        <taxon>Bacteria</taxon>
        <taxon>Bacillati</taxon>
        <taxon>Bacillota</taxon>
        <taxon>Bacilli</taxon>
        <taxon>Bacillales</taxon>
        <taxon>Thermoactinomycetaceae</taxon>
        <taxon>Laceyella</taxon>
    </lineage>
</organism>
<gene>
    <name evidence="2" type="ORF">CLV36_11179</name>
</gene>
<accession>A0ABX5EMG9</accession>